<dbReference type="SUPFAM" id="SSF54593">
    <property type="entry name" value="Glyoxalase/Bleomycin resistance protein/Dihydroxybiphenyl dioxygenase"/>
    <property type="match status" value="1"/>
</dbReference>
<gene>
    <name evidence="2" type="ORF">IAD32_09060</name>
</gene>
<dbReference type="InterPro" id="IPR029068">
    <property type="entry name" value="Glyas_Bleomycin-R_OHBP_Dase"/>
</dbReference>
<dbReference type="Pfam" id="PF13669">
    <property type="entry name" value="Glyoxalase_4"/>
    <property type="match status" value="1"/>
</dbReference>
<evidence type="ECO:0000313" key="2">
    <source>
        <dbReference type="EMBL" id="HIQ81408.1"/>
    </source>
</evidence>
<dbReference type="GO" id="GO:0046872">
    <property type="term" value="F:metal ion binding"/>
    <property type="evidence" value="ECO:0007669"/>
    <property type="project" value="UniProtKB-KW"/>
</dbReference>
<evidence type="ECO:0000256" key="1">
    <source>
        <dbReference type="ARBA" id="ARBA00022723"/>
    </source>
</evidence>
<dbReference type="PANTHER" id="PTHR43048">
    <property type="entry name" value="METHYLMALONYL-COA EPIMERASE"/>
    <property type="match status" value="1"/>
</dbReference>
<dbReference type="Proteomes" id="UP000886787">
    <property type="component" value="Unassembled WGS sequence"/>
</dbReference>
<comment type="caution">
    <text evidence="2">The sequence shown here is derived from an EMBL/GenBank/DDBJ whole genome shotgun (WGS) entry which is preliminary data.</text>
</comment>
<dbReference type="Gene3D" id="3.10.180.10">
    <property type="entry name" value="2,3-Dihydroxybiphenyl 1,2-Dioxygenase, domain 1"/>
    <property type="match status" value="1"/>
</dbReference>
<dbReference type="InterPro" id="IPR051785">
    <property type="entry name" value="MMCE/EMCE_epimerase"/>
</dbReference>
<sequence>MKNHWVELVVKKQFSPPVQAAMPKFTGLSHVCIFVDDMMEAVDYYQKLLGVVPDHYLSHWKNEGFFKAGGFIHEAAQGDVSIAFVNVPGTKLTLELMQYHYPEGRKEPVLFAANDVSGARHVALKITNIEEAFLHIKAMPDTQLINQTEDYRVFQISETSPSEVHFFDQNMQSDARNVQTAKILSGVRYFYFIDKYGLQWEFEQGHTDIGD</sequence>
<accession>A0A9D0ZIR2</accession>
<dbReference type="AlphaFoldDB" id="A0A9D0ZIR2"/>
<dbReference type="EMBL" id="DVFW01000048">
    <property type="protein sequence ID" value="HIQ81408.1"/>
    <property type="molecule type" value="Genomic_DNA"/>
</dbReference>
<dbReference type="GO" id="GO:0004493">
    <property type="term" value="F:methylmalonyl-CoA epimerase activity"/>
    <property type="evidence" value="ECO:0007669"/>
    <property type="project" value="TreeGrafter"/>
</dbReference>
<dbReference type="PANTHER" id="PTHR43048:SF3">
    <property type="entry name" value="METHYLMALONYL-COA EPIMERASE, MITOCHONDRIAL"/>
    <property type="match status" value="1"/>
</dbReference>
<protein>
    <submittedName>
        <fullName evidence="2">VOC family protein</fullName>
    </submittedName>
</protein>
<dbReference type="GO" id="GO:0046491">
    <property type="term" value="P:L-methylmalonyl-CoA metabolic process"/>
    <property type="evidence" value="ECO:0007669"/>
    <property type="project" value="TreeGrafter"/>
</dbReference>
<organism evidence="2 3">
    <name type="scientific">Candidatus Scatavimonas merdigallinarum</name>
    <dbReference type="NCBI Taxonomy" id="2840914"/>
    <lineage>
        <taxon>Bacteria</taxon>
        <taxon>Bacillati</taxon>
        <taxon>Bacillota</taxon>
        <taxon>Clostridia</taxon>
        <taxon>Eubacteriales</taxon>
        <taxon>Oscillospiraceae</taxon>
        <taxon>Oscillospiraceae incertae sedis</taxon>
        <taxon>Candidatus Scatavimonas</taxon>
    </lineage>
</organism>
<reference evidence="2" key="2">
    <citation type="journal article" date="2021" name="PeerJ">
        <title>Extensive microbial diversity within the chicken gut microbiome revealed by metagenomics and culture.</title>
        <authorList>
            <person name="Gilroy R."/>
            <person name="Ravi A."/>
            <person name="Getino M."/>
            <person name="Pursley I."/>
            <person name="Horton D.L."/>
            <person name="Alikhan N.F."/>
            <person name="Baker D."/>
            <person name="Gharbi K."/>
            <person name="Hall N."/>
            <person name="Watson M."/>
            <person name="Adriaenssens E.M."/>
            <person name="Foster-Nyarko E."/>
            <person name="Jarju S."/>
            <person name="Secka A."/>
            <person name="Antonio M."/>
            <person name="Oren A."/>
            <person name="Chaudhuri R.R."/>
            <person name="La Ragione R."/>
            <person name="Hildebrand F."/>
            <person name="Pallen M.J."/>
        </authorList>
    </citation>
    <scope>NUCLEOTIDE SEQUENCE</scope>
    <source>
        <strain evidence="2">ChiSjej1B19-3389</strain>
    </source>
</reference>
<proteinExistence type="predicted"/>
<evidence type="ECO:0000313" key="3">
    <source>
        <dbReference type="Proteomes" id="UP000886787"/>
    </source>
</evidence>
<reference evidence="2" key="1">
    <citation type="submission" date="2020-10" db="EMBL/GenBank/DDBJ databases">
        <authorList>
            <person name="Gilroy R."/>
        </authorList>
    </citation>
    <scope>NUCLEOTIDE SEQUENCE</scope>
    <source>
        <strain evidence="2">ChiSjej1B19-3389</strain>
    </source>
</reference>
<name>A0A9D0ZIR2_9FIRM</name>
<keyword evidence="1" id="KW-0479">Metal-binding</keyword>